<dbReference type="Gene3D" id="3.40.225.10">
    <property type="entry name" value="Class II aldolase/adducin N-terminal domain"/>
    <property type="match status" value="1"/>
</dbReference>
<dbReference type="EMBL" id="FMJD01000005">
    <property type="protein sequence ID" value="SCM74484.1"/>
    <property type="molecule type" value="Genomic_DNA"/>
</dbReference>
<dbReference type="SMART" id="SM01007">
    <property type="entry name" value="Aldolase_II"/>
    <property type="match status" value="1"/>
</dbReference>
<gene>
    <name evidence="6" type="primary">fucA</name>
    <name evidence="5" type="ORF">KL86PLE_130234</name>
    <name evidence="6" type="ORF">KL86PLE_40616</name>
</gene>
<dbReference type="PANTHER" id="PTHR22789:SF0">
    <property type="entry name" value="3-OXO-TETRONATE 4-PHOSPHATE DECARBOXYLASE-RELATED"/>
    <property type="match status" value="1"/>
</dbReference>
<dbReference type="AlphaFoldDB" id="A0A212LGW5"/>
<dbReference type="GO" id="GO:0019323">
    <property type="term" value="P:pentose catabolic process"/>
    <property type="evidence" value="ECO:0007669"/>
    <property type="project" value="TreeGrafter"/>
</dbReference>
<dbReference type="RefSeq" id="WP_288196868.1">
    <property type="nucleotide sequence ID" value="NZ_LT608334.1"/>
</dbReference>
<dbReference type="EMBL" id="FMJD01000008">
    <property type="protein sequence ID" value="SCM76811.1"/>
    <property type="molecule type" value="Genomic_DNA"/>
</dbReference>
<feature type="domain" description="Class II aldolase/adducin N-terminal" evidence="4">
    <location>
        <begin position="9"/>
        <end position="183"/>
    </location>
</feature>
<dbReference type="GO" id="GO:0046872">
    <property type="term" value="F:metal ion binding"/>
    <property type="evidence" value="ECO:0007669"/>
    <property type="project" value="UniProtKB-KW"/>
</dbReference>
<keyword evidence="1" id="KW-0479">Metal-binding</keyword>
<sequence>MTDHLDLRKEIIATCLRMNAAGLNNGSAGNLSVRVDGGLLITPSGIAYEDLTPEMIVEMDWDGRYYGSLIPTSEWRFHYEILKARPDIDVVLHSHALHCAILACCRLDIPPVHYMIGVSGGDVIKCSGYAPFGTPELSALALEALGPRSVCLLGNHGVIATGKTINKAFGVLEEVENLARIYIGTRMLGGGVILGKPEMDVVLERFKSYGKQPSEVDQSLKNKVEPPPYGGLRRQ</sequence>
<evidence type="ECO:0000313" key="5">
    <source>
        <dbReference type="EMBL" id="SCM74484.1"/>
    </source>
</evidence>
<dbReference type="InterPro" id="IPR036409">
    <property type="entry name" value="Aldolase_II/adducin_N_sf"/>
</dbReference>
<dbReference type="Pfam" id="PF00596">
    <property type="entry name" value="Aldolase_II"/>
    <property type="match status" value="1"/>
</dbReference>
<dbReference type="SUPFAM" id="SSF53639">
    <property type="entry name" value="AraD/HMP-PK domain-like"/>
    <property type="match status" value="1"/>
</dbReference>
<organism evidence="6">
    <name type="scientific">uncultured Pleomorphomonas sp</name>
    <dbReference type="NCBI Taxonomy" id="442121"/>
    <lineage>
        <taxon>Bacteria</taxon>
        <taxon>Pseudomonadati</taxon>
        <taxon>Pseudomonadota</taxon>
        <taxon>Alphaproteobacteria</taxon>
        <taxon>Hyphomicrobiales</taxon>
        <taxon>Pleomorphomonadaceae</taxon>
        <taxon>Pleomorphomonas</taxon>
        <taxon>environmental samples</taxon>
    </lineage>
</organism>
<accession>A0A212LGW5</accession>
<evidence type="ECO:0000313" key="6">
    <source>
        <dbReference type="EMBL" id="SCM76811.1"/>
    </source>
</evidence>
<evidence type="ECO:0000256" key="3">
    <source>
        <dbReference type="SAM" id="MobiDB-lite"/>
    </source>
</evidence>
<evidence type="ECO:0000259" key="4">
    <source>
        <dbReference type="SMART" id="SM01007"/>
    </source>
</evidence>
<dbReference type="InterPro" id="IPR001303">
    <property type="entry name" value="Aldolase_II/adducin_N"/>
</dbReference>
<dbReference type="GO" id="GO:0008738">
    <property type="term" value="F:L-fuculose-phosphate aldolase activity"/>
    <property type="evidence" value="ECO:0007669"/>
    <property type="project" value="UniProtKB-EC"/>
</dbReference>
<protein>
    <submittedName>
        <fullName evidence="6">L-fuculose-1-phosphate aldolase</fullName>
        <ecNumber evidence="6">4.1.2.17</ecNumber>
    </submittedName>
</protein>
<dbReference type="InterPro" id="IPR050197">
    <property type="entry name" value="Aldolase_class_II_sugar_metab"/>
</dbReference>
<evidence type="ECO:0000256" key="1">
    <source>
        <dbReference type="ARBA" id="ARBA00022723"/>
    </source>
</evidence>
<name>A0A212LGW5_9HYPH</name>
<dbReference type="GO" id="GO:0005829">
    <property type="term" value="C:cytosol"/>
    <property type="evidence" value="ECO:0007669"/>
    <property type="project" value="TreeGrafter"/>
</dbReference>
<evidence type="ECO:0000256" key="2">
    <source>
        <dbReference type="ARBA" id="ARBA00023239"/>
    </source>
</evidence>
<dbReference type="PANTHER" id="PTHR22789">
    <property type="entry name" value="FUCULOSE PHOSPHATE ALDOLASE"/>
    <property type="match status" value="1"/>
</dbReference>
<reference evidence="6" key="1">
    <citation type="submission" date="2016-08" db="EMBL/GenBank/DDBJ databases">
        <authorList>
            <person name="Seilhamer J.J."/>
        </authorList>
    </citation>
    <scope>NUCLEOTIDE SEQUENCE</scope>
    <source>
        <strain evidence="6">86</strain>
    </source>
</reference>
<dbReference type="EC" id="4.1.2.17" evidence="6"/>
<feature type="region of interest" description="Disordered" evidence="3">
    <location>
        <begin position="213"/>
        <end position="235"/>
    </location>
</feature>
<proteinExistence type="predicted"/>
<keyword evidence="2 6" id="KW-0456">Lyase</keyword>